<evidence type="ECO:0000259" key="4">
    <source>
        <dbReference type="SMART" id="SM00984"/>
    </source>
</evidence>
<feature type="domain" description="UDP-glucose/GDP-mannose dehydrogenase C-terminal" evidence="4">
    <location>
        <begin position="330"/>
        <end position="430"/>
    </location>
</feature>
<dbReference type="RefSeq" id="WP_187431090.1">
    <property type="nucleotide sequence ID" value="NZ_CP143424.1"/>
</dbReference>
<comment type="similarity">
    <text evidence="3">Belongs to the UDP-glucose/GDP-mannose dehydrogenase family.</text>
</comment>
<proteinExistence type="inferred from homology"/>
<dbReference type="SMART" id="SM00984">
    <property type="entry name" value="UDPG_MGDP_dh_C"/>
    <property type="match status" value="1"/>
</dbReference>
<dbReference type="Gene3D" id="3.40.50.720">
    <property type="entry name" value="NAD(P)-binding Rossmann-like Domain"/>
    <property type="match status" value="2"/>
</dbReference>
<organism evidence="5 6">
    <name type="scientific">Roseobacter fucihabitans</name>
    <dbReference type="NCBI Taxonomy" id="1537242"/>
    <lineage>
        <taxon>Bacteria</taxon>
        <taxon>Pseudomonadati</taxon>
        <taxon>Pseudomonadota</taxon>
        <taxon>Alphaproteobacteria</taxon>
        <taxon>Rhodobacterales</taxon>
        <taxon>Roseobacteraceae</taxon>
        <taxon>Roseobacter</taxon>
    </lineage>
</organism>
<accession>A0ABZ2BZG7</accession>
<evidence type="ECO:0000313" key="5">
    <source>
        <dbReference type="EMBL" id="WVX51517.1"/>
    </source>
</evidence>
<dbReference type="Proteomes" id="UP001318682">
    <property type="component" value="Plasmid pROLI127"/>
</dbReference>
<dbReference type="InterPro" id="IPR014027">
    <property type="entry name" value="UDP-Glc/GDP-Man_DH_C"/>
</dbReference>
<dbReference type="PIRSF" id="PIRSF500136">
    <property type="entry name" value="UDP_ManNAc_DH"/>
    <property type="match status" value="1"/>
</dbReference>
<dbReference type="InterPro" id="IPR014026">
    <property type="entry name" value="UDP-Glc/GDP-Man_DH_dimer"/>
</dbReference>
<dbReference type="PIRSF" id="PIRSF000124">
    <property type="entry name" value="UDPglc_GDPman_dh"/>
    <property type="match status" value="1"/>
</dbReference>
<dbReference type="Pfam" id="PF03720">
    <property type="entry name" value="UDPG_MGDP_dh_C"/>
    <property type="match status" value="1"/>
</dbReference>
<dbReference type="NCBIfam" id="TIGR03026">
    <property type="entry name" value="NDP-sugDHase"/>
    <property type="match status" value="1"/>
</dbReference>
<dbReference type="Pfam" id="PF03721">
    <property type="entry name" value="UDPG_MGDP_dh_N"/>
    <property type="match status" value="1"/>
</dbReference>
<keyword evidence="5" id="KW-0614">Plasmid</keyword>
<dbReference type="InterPro" id="IPR001732">
    <property type="entry name" value="UDP-Glc/GDP-Man_DH_N"/>
</dbReference>
<sequence length="441" mass="47516">MEPPVSLSIKIADRTARVGVIGLGYVGLPLAVTIARAGFPVTGFDVDDSKAERLSAGESYIEAVTDADLAEVAARFNASTDFAGLSEMDIVVICVPTPLTRQREPDLSFVENTARTIAAHMTPGTLVALESTTWPGTTREVLIPILETSGLKNGVDFYAGFSPEREDPGNATYRTQTIPKIVAGDGQEAGDLMEAFYAAVIETVVRVPDTGTAEAVKITENIFRAVNIALVNELKLIYEPMGIDVWDVIAGAATKPFGYMPFYPGPGLGGHCIPIDPFYLTWRARAFDVPTRFIELAGEINTAMPRHVVDRLREVLDRATGKGVSHAKILLVGVAYKKNVSDMRESPAMRLMQLLEEAGAEVVFLDPHVPELPVMREYGQFHARRAIAPQDIAGAGVDAVLIATDHDAIDYGALLALGCPVVDTRNAIASRDLPMDRVTKA</sequence>
<dbReference type="SUPFAM" id="SSF51735">
    <property type="entry name" value="NAD(P)-binding Rossmann-fold domains"/>
    <property type="match status" value="1"/>
</dbReference>
<gene>
    <name evidence="5" type="primary">wbpA</name>
    <name evidence="5" type="ORF">ROLI_046190</name>
</gene>
<keyword evidence="6" id="KW-1185">Reference proteome</keyword>
<evidence type="ECO:0000256" key="1">
    <source>
        <dbReference type="ARBA" id="ARBA00023002"/>
    </source>
</evidence>
<dbReference type="Pfam" id="PF00984">
    <property type="entry name" value="UDPG_MGDP_dh"/>
    <property type="match status" value="1"/>
</dbReference>
<geneLocation type="plasmid" evidence="5 6">
    <name>pROLI127</name>
</geneLocation>
<dbReference type="InterPro" id="IPR008927">
    <property type="entry name" value="6-PGluconate_DH-like_C_sf"/>
</dbReference>
<dbReference type="SUPFAM" id="SSF52413">
    <property type="entry name" value="UDP-glucose/GDP-mannose dehydrogenase C-terminal domain"/>
    <property type="match status" value="1"/>
</dbReference>
<dbReference type="PANTHER" id="PTHR43491">
    <property type="entry name" value="UDP-N-ACETYL-D-MANNOSAMINE DEHYDROGENASE"/>
    <property type="match status" value="1"/>
</dbReference>
<name>A0ABZ2BZG7_9RHOB</name>
<evidence type="ECO:0000256" key="3">
    <source>
        <dbReference type="PIRNR" id="PIRNR000124"/>
    </source>
</evidence>
<reference evidence="5 6" key="2">
    <citation type="submission" date="2024-01" db="EMBL/GenBank/DDBJ databases">
        <title>Roseobacter fucihabitans sp. nov., isolated from the brown alga Fucus spiralis.</title>
        <authorList>
            <person name="Hahnke S."/>
            <person name="Berger M."/>
            <person name="Schlingloff A."/>
            <person name="Athale I."/>
            <person name="Neumann-Schaal M."/>
            <person name="Adenaya A."/>
            <person name="Poehlein A."/>
            <person name="Daniel R."/>
            <person name="Pertersen J."/>
            <person name="Brinkhoff T."/>
        </authorList>
    </citation>
    <scope>NUCLEOTIDE SEQUENCE [LARGE SCALE GENOMIC DNA]</scope>
    <source>
        <strain evidence="5 6">B14</strain>
        <plasmid evidence="5 6">pROLI127</plasmid>
    </source>
</reference>
<keyword evidence="2" id="KW-0520">NAD</keyword>
<protein>
    <submittedName>
        <fullName evidence="5">UDP-N-acetyl-D-glucosamine 6-dehydrogenase</fullName>
        <ecNumber evidence="5">1.1.1.136</ecNumber>
    </submittedName>
</protein>
<dbReference type="GO" id="GO:0047004">
    <property type="term" value="F:UDP-N-acetylglucosamine 6-dehydrogenase activity"/>
    <property type="evidence" value="ECO:0007669"/>
    <property type="project" value="UniProtKB-EC"/>
</dbReference>
<dbReference type="EC" id="1.1.1.136" evidence="5"/>
<dbReference type="InterPro" id="IPR036291">
    <property type="entry name" value="NAD(P)-bd_dom_sf"/>
</dbReference>
<reference evidence="5 6" key="1">
    <citation type="submission" date="2015-07" db="EMBL/GenBank/DDBJ databases">
        <authorList>
            <person name="Voget S."/>
            <person name="Dogs M."/>
            <person name="Brinkhoff T.H."/>
            <person name="Daniel R."/>
        </authorList>
    </citation>
    <scope>NUCLEOTIDE SEQUENCE [LARGE SCALE GENOMIC DNA]</scope>
    <source>
        <strain evidence="5 6">B14</strain>
        <plasmid evidence="5 6">pROLI127</plasmid>
    </source>
</reference>
<evidence type="ECO:0000256" key="2">
    <source>
        <dbReference type="ARBA" id="ARBA00023027"/>
    </source>
</evidence>
<dbReference type="PANTHER" id="PTHR43491:SF1">
    <property type="entry name" value="UDP-N-ACETYL-D-MANNOSAMINE DEHYDROGENASE"/>
    <property type="match status" value="1"/>
</dbReference>
<dbReference type="InterPro" id="IPR036220">
    <property type="entry name" value="UDP-Glc/GDP-Man_DH_C_sf"/>
</dbReference>
<dbReference type="EMBL" id="CP143424">
    <property type="protein sequence ID" value="WVX51517.1"/>
    <property type="molecule type" value="Genomic_DNA"/>
</dbReference>
<dbReference type="InterPro" id="IPR028359">
    <property type="entry name" value="UDP_ManNAc/GlcNAc_DH"/>
</dbReference>
<dbReference type="InterPro" id="IPR017476">
    <property type="entry name" value="UDP-Glc/GDP-Man"/>
</dbReference>
<evidence type="ECO:0000313" key="6">
    <source>
        <dbReference type="Proteomes" id="UP001318682"/>
    </source>
</evidence>
<dbReference type="SUPFAM" id="SSF48179">
    <property type="entry name" value="6-phosphogluconate dehydrogenase C-terminal domain-like"/>
    <property type="match status" value="1"/>
</dbReference>
<keyword evidence="1 5" id="KW-0560">Oxidoreductase</keyword>